<dbReference type="Gene3D" id="1.25.40.10">
    <property type="entry name" value="Tetratricopeptide repeat domain"/>
    <property type="match status" value="1"/>
</dbReference>
<evidence type="ECO:0000313" key="8">
    <source>
        <dbReference type="EMBL" id="CAI2768707.1"/>
    </source>
</evidence>
<dbReference type="AlphaFoldDB" id="A0A9W4XBB2"/>
<dbReference type="SUPFAM" id="SSF49464">
    <property type="entry name" value="Carboxypeptidase regulatory domain-like"/>
    <property type="match status" value="1"/>
</dbReference>
<dbReference type="EMBL" id="OX336425">
    <property type="protein sequence ID" value="CAI2768707.1"/>
    <property type="molecule type" value="Genomic_DNA"/>
</dbReference>
<gene>
    <name evidence="8" type="ORF">TRV642_3988</name>
</gene>
<dbReference type="Gene3D" id="3.30.1330.60">
    <property type="entry name" value="OmpA-like domain"/>
    <property type="match status" value="1"/>
</dbReference>
<dbReference type="KEGG" id="fcs:TRV642_3988"/>
<dbReference type="Gene3D" id="2.120.10.30">
    <property type="entry name" value="TolB, C-terminal domain"/>
    <property type="match status" value="1"/>
</dbReference>
<dbReference type="SUPFAM" id="SSF103088">
    <property type="entry name" value="OmpA-like"/>
    <property type="match status" value="1"/>
</dbReference>
<dbReference type="InterPro" id="IPR006665">
    <property type="entry name" value="OmpA-like"/>
</dbReference>
<dbReference type="GO" id="GO:0009279">
    <property type="term" value="C:cell outer membrane"/>
    <property type="evidence" value="ECO:0007669"/>
    <property type="project" value="UniProtKB-SubCell"/>
</dbReference>
<feature type="chain" id="PRO_5040743957" evidence="6">
    <location>
        <begin position="22"/>
        <end position="646"/>
    </location>
</feature>
<dbReference type="Pfam" id="PF07676">
    <property type="entry name" value="PD40"/>
    <property type="match status" value="2"/>
</dbReference>
<evidence type="ECO:0000256" key="4">
    <source>
        <dbReference type="PROSITE-ProRule" id="PRU00339"/>
    </source>
</evidence>
<dbReference type="CDD" id="cd07185">
    <property type="entry name" value="OmpA_C-like"/>
    <property type="match status" value="1"/>
</dbReference>
<dbReference type="Proteomes" id="UP001152749">
    <property type="component" value="Chromosome"/>
</dbReference>
<dbReference type="PROSITE" id="PS50005">
    <property type="entry name" value="TPR"/>
    <property type="match status" value="1"/>
</dbReference>
<evidence type="ECO:0000256" key="3">
    <source>
        <dbReference type="ARBA" id="ARBA00023237"/>
    </source>
</evidence>
<dbReference type="Pfam" id="PF00691">
    <property type="entry name" value="OmpA"/>
    <property type="match status" value="1"/>
</dbReference>
<dbReference type="RefSeq" id="WP_263361283.1">
    <property type="nucleotide sequence ID" value="NZ_OX336425.1"/>
</dbReference>
<evidence type="ECO:0000256" key="1">
    <source>
        <dbReference type="ARBA" id="ARBA00004442"/>
    </source>
</evidence>
<dbReference type="InterPro" id="IPR011659">
    <property type="entry name" value="WD40"/>
</dbReference>
<dbReference type="InterPro" id="IPR019734">
    <property type="entry name" value="TPR_rpt"/>
</dbReference>
<dbReference type="PANTHER" id="PTHR30329:SF21">
    <property type="entry name" value="LIPOPROTEIN YIAD-RELATED"/>
    <property type="match status" value="1"/>
</dbReference>
<feature type="domain" description="OmpA-like" evidence="7">
    <location>
        <begin position="524"/>
        <end position="646"/>
    </location>
</feature>
<proteinExistence type="predicted"/>
<feature type="signal peptide" evidence="6">
    <location>
        <begin position="1"/>
        <end position="21"/>
    </location>
</feature>
<keyword evidence="3" id="KW-0998">Cell outer membrane</keyword>
<feature type="repeat" description="TPR" evidence="4">
    <location>
        <begin position="56"/>
        <end position="89"/>
    </location>
</feature>
<keyword evidence="6" id="KW-0732">Signal</keyword>
<accession>A0A9W4XBB2</accession>
<dbReference type="PROSITE" id="PS51123">
    <property type="entry name" value="OMPA_2"/>
    <property type="match status" value="1"/>
</dbReference>
<comment type="subcellular location">
    <subcellularLocation>
        <location evidence="1">Cell outer membrane</location>
    </subcellularLocation>
</comment>
<dbReference type="InterPro" id="IPR011042">
    <property type="entry name" value="6-blade_b-propeller_TolB-like"/>
</dbReference>
<dbReference type="InterPro" id="IPR006664">
    <property type="entry name" value="OMP_bac"/>
</dbReference>
<dbReference type="InterPro" id="IPR008969">
    <property type="entry name" value="CarboxyPept-like_regulatory"/>
</dbReference>
<evidence type="ECO:0000259" key="7">
    <source>
        <dbReference type="PROSITE" id="PS51123"/>
    </source>
</evidence>
<sequence>MKIKYIASTIFLVLISLKSSAQTASQKKADKDYDQYAYIDAISIYERVAEKGYKDEKIFQRLGNAYYFNGELTKAVKWYDVLFEINKEQEPEYYYRYAQTLKATGDYAKADKTLEVFNKKIATDKRAILFENNKNYLEQIKANSGRFEIVNAGINSTQSDYGSAYYDQKLVFASSRDTGGVAKKTFKWTNKSFTNLYSAELKEDGTLGKPKRFEKKINSKFNESTPVFTKDGKTMYFTRNNFLDGKRGRDDQKITLLKLYKAEFVNGKWVNVTELPFNSNQYSTAHPALSIDDKKLYFASDMPGTLGQSDLFSVTINNDGTFGKPENLGSSINTEGRETFPFISADNEIYFASDGRPGLGGLDVYVSRINNEGNFTEVENVGAPINGKQDDFAFIINCENRRGFFSSNREGGNGNDDIYEFIETRKLLCDQKLKGIVVDQETNTILDNTKVILLDEQFKTIDEVVTGRDGSYSLKVKCNTIYYVRGAKQDYETKEIPVTIKGQTGETSLTIPLEKRIKSIGIGTDLAKTLNIPIIYFDLDKSFIRKDATFELEKILAVMKQYPKMKIDVRSHTDSRQTAAYNIALSNRRAKSTIDWLVKNGVTPNRLTGRGYGESQLVNNCSDRVTCTEAEHQLNRRSEFIIVSME</sequence>
<evidence type="ECO:0000256" key="5">
    <source>
        <dbReference type="PROSITE-ProRule" id="PRU00473"/>
    </source>
</evidence>
<organism evidence="8 9">
    <name type="scientific">Flavobacterium collinsii</name>
    <dbReference type="NCBI Taxonomy" id="1114861"/>
    <lineage>
        <taxon>Bacteria</taxon>
        <taxon>Pseudomonadati</taxon>
        <taxon>Bacteroidota</taxon>
        <taxon>Flavobacteriia</taxon>
        <taxon>Flavobacteriales</taxon>
        <taxon>Flavobacteriaceae</taxon>
        <taxon>Flavobacterium</taxon>
    </lineage>
</organism>
<dbReference type="Gene3D" id="2.60.40.1120">
    <property type="entry name" value="Carboxypeptidase-like, regulatory domain"/>
    <property type="match status" value="1"/>
</dbReference>
<evidence type="ECO:0000256" key="2">
    <source>
        <dbReference type="ARBA" id="ARBA00023136"/>
    </source>
</evidence>
<protein>
    <submittedName>
        <fullName evidence="8">WD40-like Beta Propeller Repeat</fullName>
    </submittedName>
</protein>
<name>A0A9W4XBB2_9FLAO</name>
<dbReference type="InterPro" id="IPR011990">
    <property type="entry name" value="TPR-like_helical_dom_sf"/>
</dbReference>
<keyword evidence="4" id="KW-0802">TPR repeat</keyword>
<dbReference type="InterPro" id="IPR036737">
    <property type="entry name" value="OmpA-like_sf"/>
</dbReference>
<dbReference type="PRINTS" id="PR01021">
    <property type="entry name" value="OMPADOMAIN"/>
</dbReference>
<dbReference type="SUPFAM" id="SSF82171">
    <property type="entry name" value="DPP6 N-terminal domain-like"/>
    <property type="match status" value="1"/>
</dbReference>
<dbReference type="InterPro" id="IPR050330">
    <property type="entry name" value="Bact_OuterMem_StrucFunc"/>
</dbReference>
<reference evidence="8" key="1">
    <citation type="submission" date="2022-09" db="EMBL/GenBank/DDBJ databases">
        <authorList>
            <person name="Duchaud E."/>
        </authorList>
    </citation>
    <scope>NUCLEOTIDE SEQUENCE</scope>
    <source>
        <strain evidence="8">TRV642</strain>
    </source>
</reference>
<dbReference type="PANTHER" id="PTHR30329">
    <property type="entry name" value="STATOR ELEMENT OF FLAGELLAR MOTOR COMPLEX"/>
    <property type="match status" value="1"/>
</dbReference>
<dbReference type="SUPFAM" id="SSF48452">
    <property type="entry name" value="TPR-like"/>
    <property type="match status" value="1"/>
</dbReference>
<keyword evidence="2 5" id="KW-0472">Membrane</keyword>
<evidence type="ECO:0000256" key="6">
    <source>
        <dbReference type="SAM" id="SignalP"/>
    </source>
</evidence>
<evidence type="ECO:0000313" key="9">
    <source>
        <dbReference type="Proteomes" id="UP001152749"/>
    </source>
</evidence>